<dbReference type="InterPro" id="IPR008922">
    <property type="entry name" value="Di-copper_centre_dom_sf"/>
</dbReference>
<evidence type="ECO:0000256" key="2">
    <source>
        <dbReference type="ARBA" id="ARBA00009928"/>
    </source>
</evidence>
<dbReference type="PANTHER" id="PTHR11474:SF76">
    <property type="entry name" value="SHKT DOMAIN-CONTAINING PROTEIN"/>
    <property type="match status" value="1"/>
</dbReference>
<evidence type="ECO:0000256" key="1">
    <source>
        <dbReference type="ARBA" id="ARBA00001973"/>
    </source>
</evidence>
<dbReference type="InterPro" id="IPR050316">
    <property type="entry name" value="Tyrosinase/Hemocyanin"/>
</dbReference>
<dbReference type="GO" id="GO:0004503">
    <property type="term" value="F:tyrosinase activity"/>
    <property type="evidence" value="ECO:0007669"/>
    <property type="project" value="UniProtKB-EC"/>
</dbReference>
<dbReference type="PRINTS" id="PR00092">
    <property type="entry name" value="TYROSINASE"/>
</dbReference>
<evidence type="ECO:0000256" key="9">
    <source>
        <dbReference type="ARBA" id="ARBA00048233"/>
    </source>
</evidence>
<dbReference type="InterPro" id="IPR002227">
    <property type="entry name" value="Tyrosinase_Cu-bd"/>
</dbReference>
<protein>
    <recommendedName>
        <fullName evidence="3">tyrosinase</fullName>
        <ecNumber evidence="3">1.14.18.1</ecNumber>
    </recommendedName>
</protein>
<evidence type="ECO:0000259" key="11">
    <source>
        <dbReference type="PROSITE" id="PS00497"/>
    </source>
</evidence>
<reference evidence="13" key="1">
    <citation type="submission" date="2020-11" db="EMBL/GenBank/DDBJ databases">
        <authorList>
            <consortium name="DOE Joint Genome Institute"/>
            <person name="Ahrendt S."/>
            <person name="Riley R."/>
            <person name="Andreopoulos W."/>
            <person name="Labutti K."/>
            <person name="Pangilinan J."/>
            <person name="Ruiz-Duenas F.J."/>
            <person name="Barrasa J.M."/>
            <person name="Sanchez-Garcia M."/>
            <person name="Camarero S."/>
            <person name="Miyauchi S."/>
            <person name="Serrano A."/>
            <person name="Linde D."/>
            <person name="Babiker R."/>
            <person name="Drula E."/>
            <person name="Ayuso-Fernandez I."/>
            <person name="Pacheco R."/>
            <person name="Padilla G."/>
            <person name="Ferreira P."/>
            <person name="Barriuso J."/>
            <person name="Kellner H."/>
            <person name="Castanera R."/>
            <person name="Alfaro M."/>
            <person name="Ramirez L."/>
            <person name="Pisabarro A.G."/>
            <person name="Kuo A."/>
            <person name="Tritt A."/>
            <person name="Lipzen A."/>
            <person name="He G."/>
            <person name="Yan M."/>
            <person name="Ng V."/>
            <person name="Cullen D."/>
            <person name="Martin F."/>
            <person name="Rosso M.-N."/>
            <person name="Henrissat B."/>
            <person name="Hibbett D."/>
            <person name="Martinez A.T."/>
            <person name="Grigoriev I.V."/>
        </authorList>
    </citation>
    <scope>NUCLEOTIDE SEQUENCE</scope>
    <source>
        <strain evidence="13">CIRM-BRFM 674</strain>
    </source>
</reference>
<comment type="caution">
    <text evidence="13">The sequence shown here is derived from an EMBL/GenBank/DDBJ whole genome shotgun (WGS) entry which is preliminary data.</text>
</comment>
<dbReference type="FunFam" id="2.60.310.20:FF:000001">
    <property type="entry name" value="Tyrosinase"/>
    <property type="match status" value="1"/>
</dbReference>
<dbReference type="InterPro" id="IPR041640">
    <property type="entry name" value="Tyrosinase_C"/>
</dbReference>
<dbReference type="PANTHER" id="PTHR11474">
    <property type="entry name" value="TYROSINASE FAMILY MEMBER"/>
    <property type="match status" value="1"/>
</dbReference>
<dbReference type="Pfam" id="PF18132">
    <property type="entry name" value="Tyrosinase_C"/>
    <property type="match status" value="1"/>
</dbReference>
<evidence type="ECO:0000259" key="12">
    <source>
        <dbReference type="PROSITE" id="PS00498"/>
    </source>
</evidence>
<sequence>MSRVIITGVTGAVANRLEINDLVKNDKFFSLYIQALQIMSAVPPQTDVRSFFQLGGIHGLPYIPWDGITGDQPFDPNTQWGGYCTHGSVLFPTWHRPYVLVYEQILQKHAQDVAATYTTADKAAWVQAAANLRQPYWDWAANAVPPDQVIGLKQVQITGPNGQKVTVDNPLYHYKFHPIDSSFPRPYSGWPATLRQPNSTRPNATDNVTRLKGVLRAAQTDITSSTYSMLTRVHNWTAFSNHTVGDGGSTSNSLEAIHDGIHVDVGGNGHMSDPAVAAFDPIFFLHHSNVDRLLSLWSALNPGVWVSPGDSEDGTFILPPEAPVDVQTPLTPFSNTETTFWASSETTDTTKLGYTYPEFNGLDLGNAQAVKQAIGNAVNRLYGSSVFGSFAAATTSAVGAGNVASLAAGVPLEKAAAPEPAAAHQAPVRVTAVEHHAEPPVHVSAGGSPLPHGFYDWTARIEFKKYEFGSSFSVLLFLGPVPEDPEQWLVSPNFVGAHHAFVNSAAGHCANCRNQGDIVVEGFVHLTKYISQHAGLPSLNPEVVEPYLTKELHWRVLKADGSVGQLESLEVSVYGTPMSFPPGSIFPVPGNRRHFHGITHGRAGGSRHAVA</sequence>
<dbReference type="Gene3D" id="1.10.1280.10">
    <property type="entry name" value="Di-copper center containing domain from catechol oxidase"/>
    <property type="match status" value="1"/>
</dbReference>
<name>A0A9P5YS01_9AGAR</name>
<dbReference type="EMBL" id="MU155430">
    <property type="protein sequence ID" value="KAF9473594.1"/>
    <property type="molecule type" value="Genomic_DNA"/>
</dbReference>
<comment type="cofactor">
    <cofactor evidence="1">
        <name>Cu(2+)</name>
        <dbReference type="ChEBI" id="CHEBI:29036"/>
    </cofactor>
</comment>
<feature type="domain" description="Tyrosinase copper-binding" evidence="12">
    <location>
        <begin position="280"/>
        <end position="291"/>
    </location>
</feature>
<dbReference type="AlphaFoldDB" id="A0A9P5YS01"/>
<evidence type="ECO:0000256" key="3">
    <source>
        <dbReference type="ARBA" id="ARBA00011906"/>
    </source>
</evidence>
<accession>A0A9P5YS01</accession>
<organism evidence="13 14">
    <name type="scientific">Pholiota conissans</name>
    <dbReference type="NCBI Taxonomy" id="109636"/>
    <lineage>
        <taxon>Eukaryota</taxon>
        <taxon>Fungi</taxon>
        <taxon>Dikarya</taxon>
        <taxon>Basidiomycota</taxon>
        <taxon>Agaricomycotina</taxon>
        <taxon>Agaricomycetes</taxon>
        <taxon>Agaricomycetidae</taxon>
        <taxon>Agaricales</taxon>
        <taxon>Agaricineae</taxon>
        <taxon>Strophariaceae</taxon>
        <taxon>Pholiota</taxon>
    </lineage>
</organism>
<proteinExistence type="inferred from homology"/>
<dbReference type="InterPro" id="IPR016216">
    <property type="entry name" value="Monophenol_mOase_fun"/>
</dbReference>
<dbReference type="PROSITE" id="PS00498">
    <property type="entry name" value="TYROSINASE_2"/>
    <property type="match status" value="1"/>
</dbReference>
<dbReference type="FunFam" id="1.10.1280.10:FF:000021">
    <property type="entry name" value="Tyrosinase"/>
    <property type="match status" value="1"/>
</dbReference>
<dbReference type="GO" id="GO:0042438">
    <property type="term" value="P:melanin biosynthetic process"/>
    <property type="evidence" value="ECO:0007669"/>
    <property type="project" value="UniProtKB-KW"/>
</dbReference>
<evidence type="ECO:0000256" key="5">
    <source>
        <dbReference type="ARBA" id="ARBA00023002"/>
    </source>
</evidence>
<evidence type="ECO:0000256" key="10">
    <source>
        <dbReference type="ARBA" id="ARBA00048881"/>
    </source>
</evidence>
<feature type="domain" description="Tyrosinase copper-binding" evidence="11">
    <location>
        <begin position="86"/>
        <end position="103"/>
    </location>
</feature>
<evidence type="ECO:0000256" key="7">
    <source>
        <dbReference type="ARBA" id="ARBA00023033"/>
    </source>
</evidence>
<evidence type="ECO:0000256" key="8">
    <source>
        <dbReference type="ARBA" id="ARBA00023101"/>
    </source>
</evidence>
<comment type="catalytic activity">
    <reaction evidence="9">
        <text>2 L-dopa + O2 = 2 L-dopaquinone + 2 H2O</text>
        <dbReference type="Rhea" id="RHEA:34287"/>
        <dbReference type="ChEBI" id="CHEBI:15377"/>
        <dbReference type="ChEBI" id="CHEBI:15379"/>
        <dbReference type="ChEBI" id="CHEBI:57504"/>
        <dbReference type="ChEBI" id="CHEBI:57924"/>
        <dbReference type="EC" id="1.14.18.1"/>
    </reaction>
</comment>
<dbReference type="GO" id="GO:0046872">
    <property type="term" value="F:metal ion binding"/>
    <property type="evidence" value="ECO:0007669"/>
    <property type="project" value="UniProtKB-KW"/>
</dbReference>
<keyword evidence="4" id="KW-0479">Metal-binding</keyword>
<keyword evidence="5" id="KW-0560">Oxidoreductase</keyword>
<keyword evidence="7" id="KW-0503">Monooxygenase</keyword>
<dbReference type="Pfam" id="PF00264">
    <property type="entry name" value="Tyrosinase"/>
    <property type="match status" value="1"/>
</dbReference>
<dbReference type="Gene3D" id="2.60.310.20">
    <property type="match status" value="1"/>
</dbReference>
<dbReference type="PROSITE" id="PS00497">
    <property type="entry name" value="TYROSINASE_1"/>
    <property type="match status" value="1"/>
</dbReference>
<evidence type="ECO:0000256" key="4">
    <source>
        <dbReference type="ARBA" id="ARBA00022723"/>
    </source>
</evidence>
<comment type="similarity">
    <text evidence="2">Belongs to the tyrosinase family.</text>
</comment>
<dbReference type="Proteomes" id="UP000807469">
    <property type="component" value="Unassembled WGS sequence"/>
</dbReference>
<dbReference type="PIRSF" id="PIRSF000340">
    <property type="entry name" value="MPO_fungal"/>
    <property type="match status" value="1"/>
</dbReference>
<comment type="catalytic activity">
    <reaction evidence="10">
        <text>L-tyrosine + O2 = L-dopaquinone + H2O</text>
        <dbReference type="Rhea" id="RHEA:18117"/>
        <dbReference type="ChEBI" id="CHEBI:15377"/>
        <dbReference type="ChEBI" id="CHEBI:15379"/>
        <dbReference type="ChEBI" id="CHEBI:57924"/>
        <dbReference type="ChEBI" id="CHEBI:58315"/>
        <dbReference type="EC" id="1.14.18.1"/>
    </reaction>
</comment>
<evidence type="ECO:0000313" key="14">
    <source>
        <dbReference type="Proteomes" id="UP000807469"/>
    </source>
</evidence>
<keyword evidence="14" id="KW-1185">Reference proteome</keyword>
<evidence type="ECO:0000256" key="6">
    <source>
        <dbReference type="ARBA" id="ARBA00023008"/>
    </source>
</evidence>
<dbReference type="EC" id="1.14.18.1" evidence="3"/>
<dbReference type="OrthoDB" id="6132182at2759"/>
<keyword evidence="8" id="KW-0470">Melanin biosynthesis</keyword>
<gene>
    <name evidence="13" type="ORF">BDN70DRAFT_375390</name>
</gene>
<evidence type="ECO:0000313" key="13">
    <source>
        <dbReference type="EMBL" id="KAF9473594.1"/>
    </source>
</evidence>
<dbReference type="SUPFAM" id="SSF48056">
    <property type="entry name" value="Di-copper centre-containing domain"/>
    <property type="match status" value="1"/>
</dbReference>
<keyword evidence="6" id="KW-0186">Copper</keyword>